<dbReference type="Proteomes" id="UP000316184">
    <property type="component" value="Unassembled WGS sequence"/>
</dbReference>
<dbReference type="Pfam" id="PF02405">
    <property type="entry name" value="MlaE"/>
    <property type="match status" value="1"/>
</dbReference>
<gene>
    <name evidence="2" type="ORF">FHU35_12288</name>
</gene>
<keyword evidence="3" id="KW-1185">Reference proteome</keyword>
<dbReference type="AlphaFoldDB" id="A0A561U7G5"/>
<keyword evidence="1" id="KW-1133">Transmembrane helix</keyword>
<feature type="transmembrane region" description="Helical" evidence="1">
    <location>
        <begin position="65"/>
        <end position="88"/>
    </location>
</feature>
<feature type="transmembrane region" description="Helical" evidence="1">
    <location>
        <begin position="164"/>
        <end position="189"/>
    </location>
</feature>
<evidence type="ECO:0000313" key="3">
    <source>
        <dbReference type="Proteomes" id="UP000316184"/>
    </source>
</evidence>
<comment type="caution">
    <text evidence="2">The sequence shown here is derived from an EMBL/GenBank/DDBJ whole genome shotgun (WGS) entry which is preliminary data.</text>
</comment>
<reference evidence="2 3" key="1">
    <citation type="submission" date="2019-06" db="EMBL/GenBank/DDBJ databases">
        <title>Sequencing the genomes of 1000 actinobacteria strains.</title>
        <authorList>
            <person name="Klenk H.-P."/>
        </authorList>
    </citation>
    <scope>NUCLEOTIDE SEQUENCE [LARGE SCALE GENOMIC DNA]</scope>
    <source>
        <strain evidence="2 3">DSM 46699</strain>
    </source>
</reference>
<evidence type="ECO:0000313" key="2">
    <source>
        <dbReference type="EMBL" id="TWF95294.1"/>
    </source>
</evidence>
<dbReference type="GO" id="GO:0005548">
    <property type="term" value="F:phospholipid transporter activity"/>
    <property type="evidence" value="ECO:0007669"/>
    <property type="project" value="TreeGrafter"/>
</dbReference>
<name>A0A561U7G5_9PSEU</name>
<dbReference type="GO" id="GO:0043190">
    <property type="term" value="C:ATP-binding cassette (ABC) transporter complex"/>
    <property type="evidence" value="ECO:0007669"/>
    <property type="project" value="InterPro"/>
</dbReference>
<feature type="transmembrane region" description="Helical" evidence="1">
    <location>
        <begin position="214"/>
        <end position="233"/>
    </location>
</feature>
<organism evidence="2 3">
    <name type="scientific">Saccharopolyspora dendranthemae</name>
    <dbReference type="NCBI Taxonomy" id="1181886"/>
    <lineage>
        <taxon>Bacteria</taxon>
        <taxon>Bacillati</taxon>
        <taxon>Actinomycetota</taxon>
        <taxon>Actinomycetes</taxon>
        <taxon>Pseudonocardiales</taxon>
        <taxon>Pseudonocardiaceae</taxon>
        <taxon>Saccharopolyspora</taxon>
    </lineage>
</organism>
<keyword evidence="1" id="KW-0812">Transmembrane</keyword>
<proteinExistence type="predicted"/>
<keyword evidence="1" id="KW-0472">Membrane</keyword>
<accession>A0A561U7G5</accession>
<dbReference type="EMBL" id="VIWX01000002">
    <property type="protein sequence ID" value="TWF95294.1"/>
    <property type="molecule type" value="Genomic_DNA"/>
</dbReference>
<sequence length="281" mass="28815">MAGVRLITLGSLSRTAGAAMGDGVTSPAGSGPLSETGRLFLHAVDVAKAVFARPFQWREFIQQSWFVASVTIVPTALVSIPFGAVIALQLGSLTKQIGAQSFTGASSVLAIIQQASPLITALLIAGAGGSAICADLGARSIREEIAAMETLGVSPIHRLVVPRVLAAMLVATLLNGVVSVVGVLGGYFFNVIMQGGTPGAYMASFNGLAQLPDLWIGEIKAVIFGFIAGVVAAHRGLNPAPGPKGVGDAVNQAVVISFMLLFLVNVVLTAIYLQLVPPKGM</sequence>
<feature type="transmembrane region" description="Helical" evidence="1">
    <location>
        <begin position="254"/>
        <end position="275"/>
    </location>
</feature>
<evidence type="ECO:0000256" key="1">
    <source>
        <dbReference type="SAM" id="Phobius"/>
    </source>
</evidence>
<protein>
    <submittedName>
        <fullName evidence="2">Phospholipid/cholesterol/gamma-HCH transport system permease protein</fullName>
    </submittedName>
</protein>
<dbReference type="PANTHER" id="PTHR30188:SF4">
    <property type="entry name" value="PROTEIN TRIGALACTOSYLDIACYLGLYCEROL 1, CHLOROPLASTIC"/>
    <property type="match status" value="1"/>
</dbReference>
<dbReference type="InterPro" id="IPR030802">
    <property type="entry name" value="Permease_MalE"/>
</dbReference>
<dbReference type="PANTHER" id="PTHR30188">
    <property type="entry name" value="ABC TRANSPORTER PERMEASE PROTEIN-RELATED"/>
    <property type="match status" value="1"/>
</dbReference>